<dbReference type="Proteomes" id="UP000182961">
    <property type="component" value="Unassembled WGS sequence"/>
</dbReference>
<dbReference type="AlphaFoldDB" id="A0A1I4TAI3"/>
<reference evidence="2" key="1">
    <citation type="submission" date="2016-10" db="EMBL/GenBank/DDBJ databases">
        <authorList>
            <person name="Varghese N."/>
            <person name="Submissions S."/>
        </authorList>
    </citation>
    <scope>NUCLEOTIDE SEQUENCE [LARGE SCALE GENOMIC DNA]</scope>
    <source>
        <strain evidence="2">DSM 4002</strain>
    </source>
</reference>
<name>A0A1I4TAI3_9FLAO</name>
<dbReference type="EMBL" id="FOUT01000002">
    <property type="protein sequence ID" value="SFM73696.1"/>
    <property type="molecule type" value="Genomic_DNA"/>
</dbReference>
<sequence>MLVSKHNLFNQKTYFNYTIYKYKFKNYEIKENI</sequence>
<organism evidence="1 2">
    <name type="scientific">Flavobacterium succinicans</name>
    <dbReference type="NCBI Taxonomy" id="29536"/>
    <lineage>
        <taxon>Bacteria</taxon>
        <taxon>Pseudomonadati</taxon>
        <taxon>Bacteroidota</taxon>
        <taxon>Flavobacteriia</taxon>
        <taxon>Flavobacteriales</taxon>
        <taxon>Flavobacteriaceae</taxon>
        <taxon>Flavobacterium</taxon>
    </lineage>
</organism>
<proteinExistence type="predicted"/>
<protein>
    <submittedName>
        <fullName evidence="1">Uncharacterized protein</fullName>
    </submittedName>
</protein>
<evidence type="ECO:0000313" key="1">
    <source>
        <dbReference type="EMBL" id="SFM73696.1"/>
    </source>
</evidence>
<gene>
    <name evidence="1" type="ORF">SAMN05444143_10240</name>
</gene>
<accession>A0A1I4TAI3</accession>
<evidence type="ECO:0000313" key="2">
    <source>
        <dbReference type="Proteomes" id="UP000182961"/>
    </source>
</evidence>
<keyword evidence="2" id="KW-1185">Reference proteome</keyword>